<evidence type="ECO:0000313" key="2">
    <source>
        <dbReference type="Proteomes" id="UP000012062"/>
    </source>
</evidence>
<accession>M5EJD9</accession>
<dbReference type="EMBL" id="CAUM01000036">
    <property type="protein sequence ID" value="CCV04487.1"/>
    <property type="molecule type" value="Genomic_DNA"/>
</dbReference>
<organism evidence="1 2">
    <name type="scientific">Mesorhizobium metallidurans STM 2683</name>
    <dbReference type="NCBI Taxonomy" id="1297569"/>
    <lineage>
        <taxon>Bacteria</taxon>
        <taxon>Pseudomonadati</taxon>
        <taxon>Pseudomonadota</taxon>
        <taxon>Alphaproteobacteria</taxon>
        <taxon>Hyphomicrobiales</taxon>
        <taxon>Phyllobacteriaceae</taxon>
        <taxon>Mesorhizobium</taxon>
    </lineage>
</organism>
<name>M5EJD9_9HYPH</name>
<keyword evidence="2" id="KW-1185">Reference proteome</keyword>
<proteinExistence type="predicted"/>
<evidence type="ECO:0000313" key="1">
    <source>
        <dbReference type="EMBL" id="CCV04487.1"/>
    </source>
</evidence>
<protein>
    <submittedName>
        <fullName evidence="1">Uncharacterized protein</fullName>
    </submittedName>
</protein>
<reference evidence="1 2" key="1">
    <citation type="submission" date="2013-02" db="EMBL/GenBank/DDBJ databases">
        <authorList>
            <person name="Genoscope - CEA"/>
        </authorList>
    </citation>
    <scope>NUCLEOTIDE SEQUENCE [LARGE SCALE GENOMIC DNA]</scope>
    <source>
        <strain evidence="1 2">STM 2683</strain>
    </source>
</reference>
<dbReference type="Proteomes" id="UP000012062">
    <property type="component" value="Unassembled WGS sequence"/>
</dbReference>
<sequence>MTTSANFFDLNSHVLSPVLVLFFVQSDLENLIRIRS</sequence>
<gene>
    <name evidence="1" type="ORF">MESS2_1300007</name>
</gene>
<comment type="caution">
    <text evidence="1">The sequence shown here is derived from an EMBL/GenBank/DDBJ whole genome shotgun (WGS) entry which is preliminary data.</text>
</comment>
<dbReference type="AlphaFoldDB" id="M5EJD9"/>
<dbReference type="STRING" id="1297569.MESS2_1300007"/>